<evidence type="ECO:0000313" key="1">
    <source>
        <dbReference type="EMBL" id="MBV2359476.1"/>
    </source>
</evidence>
<comment type="caution">
    <text evidence="1">The sequence shown here is derived from an EMBL/GenBank/DDBJ whole genome shotgun (WGS) entry which is preliminary data.</text>
</comment>
<sequence>MKRYMIERDIAGVGAMSGKELCGAAQTSNQALAELAPKVQWEHSYVAGDKTFCVYLAEDEDAIRRHAELSGFPATRITPISGIIDPTTANG</sequence>
<evidence type="ECO:0000313" key="2">
    <source>
        <dbReference type="Proteomes" id="UP001166293"/>
    </source>
</evidence>
<protein>
    <submittedName>
        <fullName evidence="1">DUF4242 domain-containing protein</fullName>
    </submittedName>
</protein>
<organism evidence="1 2">
    <name type="scientific">Thalassococcus arenae</name>
    <dbReference type="NCBI Taxonomy" id="2851652"/>
    <lineage>
        <taxon>Bacteria</taxon>
        <taxon>Pseudomonadati</taxon>
        <taxon>Pseudomonadota</taxon>
        <taxon>Alphaproteobacteria</taxon>
        <taxon>Rhodobacterales</taxon>
        <taxon>Roseobacteraceae</taxon>
        <taxon>Thalassococcus</taxon>
    </lineage>
</organism>
<name>A0ABS6N640_9RHOB</name>
<dbReference type="EMBL" id="JAHRWL010000001">
    <property type="protein sequence ID" value="MBV2359476.1"/>
    <property type="molecule type" value="Genomic_DNA"/>
</dbReference>
<dbReference type="InterPro" id="IPR025336">
    <property type="entry name" value="SCO4226-like"/>
</dbReference>
<gene>
    <name evidence="1" type="ORF">KUH32_06805</name>
</gene>
<keyword evidence="2" id="KW-1185">Reference proteome</keyword>
<proteinExistence type="predicted"/>
<accession>A0ABS6N640</accession>
<reference evidence="1" key="1">
    <citation type="submission" date="2021-06" db="EMBL/GenBank/DDBJ databases">
        <title>Thalassococcus sp. CAU 1522 isolated from sea sand, Republic of Korea.</title>
        <authorList>
            <person name="Kim W."/>
        </authorList>
    </citation>
    <scope>NUCLEOTIDE SEQUENCE</scope>
    <source>
        <strain evidence="1">CAU 1522</strain>
    </source>
</reference>
<dbReference type="Proteomes" id="UP001166293">
    <property type="component" value="Unassembled WGS sequence"/>
</dbReference>
<dbReference type="Pfam" id="PF14026">
    <property type="entry name" value="SCO4226-like"/>
    <property type="match status" value="1"/>
</dbReference>